<accession>A0A5B9QC58</accession>
<dbReference type="Proteomes" id="UP000323917">
    <property type="component" value="Chromosome"/>
</dbReference>
<dbReference type="EMBL" id="CP042913">
    <property type="protein sequence ID" value="QEG35369.1"/>
    <property type="molecule type" value="Genomic_DNA"/>
</dbReference>
<evidence type="ECO:0000313" key="1">
    <source>
        <dbReference type="EMBL" id="QEG35369.1"/>
    </source>
</evidence>
<sequence>MTQVQVDQALLQKLDALPISQKLHVIDKLWEDIEASDEPLPISAEVLGVAKRRLVEMESDPSLCLTSEELWQRVDEARGK</sequence>
<dbReference type="OrthoDB" id="291542at2"/>
<evidence type="ECO:0000313" key="2">
    <source>
        <dbReference type="Proteomes" id="UP000323917"/>
    </source>
</evidence>
<dbReference type="KEGG" id="bgok:Pr1d_26670"/>
<dbReference type="Pfam" id="PF09720">
    <property type="entry name" value="Unstab_antitox"/>
    <property type="match status" value="1"/>
</dbReference>
<gene>
    <name evidence="1" type="ORF">Pr1d_26670</name>
</gene>
<reference evidence="1 2" key="1">
    <citation type="submission" date="2019-08" db="EMBL/GenBank/DDBJ databases">
        <title>Deep-cultivation of Planctomycetes and their phenomic and genomic characterization uncovers novel biology.</title>
        <authorList>
            <person name="Wiegand S."/>
            <person name="Jogler M."/>
            <person name="Boedeker C."/>
            <person name="Pinto D."/>
            <person name="Vollmers J."/>
            <person name="Rivas-Marin E."/>
            <person name="Kohn T."/>
            <person name="Peeters S.H."/>
            <person name="Heuer A."/>
            <person name="Rast P."/>
            <person name="Oberbeckmann S."/>
            <person name="Bunk B."/>
            <person name="Jeske O."/>
            <person name="Meyerdierks A."/>
            <person name="Storesund J.E."/>
            <person name="Kallscheuer N."/>
            <person name="Luecker S."/>
            <person name="Lage O.M."/>
            <person name="Pohl T."/>
            <person name="Merkel B.J."/>
            <person name="Hornburger P."/>
            <person name="Mueller R.-W."/>
            <person name="Bruemmer F."/>
            <person name="Labrenz M."/>
            <person name="Spormann A.M."/>
            <person name="Op den Camp H."/>
            <person name="Overmann J."/>
            <person name="Amann R."/>
            <person name="Jetten M.S.M."/>
            <person name="Mascher T."/>
            <person name="Medema M.H."/>
            <person name="Devos D.P."/>
            <person name="Kaster A.-K."/>
            <person name="Ovreas L."/>
            <person name="Rohde M."/>
            <person name="Galperin M.Y."/>
            <person name="Jogler C."/>
        </authorList>
    </citation>
    <scope>NUCLEOTIDE SEQUENCE [LARGE SCALE GENOMIC DNA]</scope>
    <source>
        <strain evidence="1 2">Pr1d</strain>
    </source>
</reference>
<proteinExistence type="predicted"/>
<dbReference type="AlphaFoldDB" id="A0A5B9QC58"/>
<dbReference type="InterPro" id="IPR013406">
    <property type="entry name" value="CHP02574_addiction_mod"/>
</dbReference>
<protein>
    <submittedName>
        <fullName evidence="1">Addiction module component</fullName>
    </submittedName>
</protein>
<keyword evidence="2" id="KW-1185">Reference proteome</keyword>
<dbReference type="RefSeq" id="WP_148073892.1">
    <property type="nucleotide sequence ID" value="NZ_CP042913.1"/>
</dbReference>
<organism evidence="1 2">
    <name type="scientific">Bythopirellula goksoeyrii</name>
    <dbReference type="NCBI Taxonomy" id="1400387"/>
    <lineage>
        <taxon>Bacteria</taxon>
        <taxon>Pseudomonadati</taxon>
        <taxon>Planctomycetota</taxon>
        <taxon>Planctomycetia</taxon>
        <taxon>Pirellulales</taxon>
        <taxon>Lacipirellulaceae</taxon>
        <taxon>Bythopirellula</taxon>
    </lineage>
</organism>
<name>A0A5B9QC58_9BACT</name>